<evidence type="ECO:0000313" key="14">
    <source>
        <dbReference type="EMBL" id="NRF71943.1"/>
    </source>
</evidence>
<comment type="caution">
    <text evidence="14">The sequence shown here is derived from an EMBL/GenBank/DDBJ whole genome shotgun (WGS) entry which is preliminary data.</text>
</comment>
<comment type="similarity">
    <text evidence="2">Belongs to the LolB family.</text>
</comment>
<comment type="subcellular location">
    <subcellularLocation>
        <location evidence="1">Cell outer membrane</location>
        <topology evidence="1">Lipid-anchor</topology>
    </subcellularLocation>
</comment>
<keyword evidence="6 13" id="KW-0732">Signal</keyword>
<dbReference type="PROSITE" id="PS51257">
    <property type="entry name" value="PROKAR_LIPOPROTEIN"/>
    <property type="match status" value="1"/>
</dbReference>
<proteinExistence type="inferred from homology"/>
<evidence type="ECO:0000256" key="6">
    <source>
        <dbReference type="ARBA" id="ARBA00022729"/>
    </source>
</evidence>
<keyword evidence="15" id="KW-1185">Reference proteome</keyword>
<evidence type="ECO:0000256" key="1">
    <source>
        <dbReference type="ARBA" id="ARBA00004459"/>
    </source>
</evidence>
<dbReference type="SUPFAM" id="SSF89392">
    <property type="entry name" value="Prokaryotic lipoproteins and lipoprotein localization factors"/>
    <property type="match status" value="1"/>
</dbReference>
<keyword evidence="8" id="KW-0472">Membrane</keyword>
<dbReference type="Gene3D" id="2.50.20.10">
    <property type="entry name" value="Lipoprotein localisation LolA/LolB/LppX"/>
    <property type="match status" value="1"/>
</dbReference>
<evidence type="ECO:0000256" key="11">
    <source>
        <dbReference type="ARBA" id="ARBA00023237"/>
    </source>
</evidence>
<dbReference type="Pfam" id="PF03550">
    <property type="entry name" value="LolB"/>
    <property type="match status" value="1"/>
</dbReference>
<evidence type="ECO:0000256" key="10">
    <source>
        <dbReference type="ARBA" id="ARBA00023186"/>
    </source>
</evidence>
<evidence type="ECO:0000256" key="2">
    <source>
        <dbReference type="ARBA" id="ARBA00009696"/>
    </source>
</evidence>
<dbReference type="RefSeq" id="WP_173134169.1">
    <property type="nucleotide sequence ID" value="NZ_JABRWJ010000015.1"/>
</dbReference>
<feature type="chain" id="PRO_5046364761" description="Outer-membrane lipoprotein LolB" evidence="13">
    <location>
        <begin position="30"/>
        <end position="180"/>
    </location>
</feature>
<evidence type="ECO:0000256" key="7">
    <source>
        <dbReference type="ARBA" id="ARBA00022927"/>
    </source>
</evidence>
<name>A0ABX2ETH4_9BURK</name>
<feature type="signal peptide" evidence="13">
    <location>
        <begin position="1"/>
        <end position="29"/>
    </location>
</feature>
<evidence type="ECO:0000256" key="12">
    <source>
        <dbReference type="ARBA" id="ARBA00023288"/>
    </source>
</evidence>
<evidence type="ECO:0000256" key="3">
    <source>
        <dbReference type="ARBA" id="ARBA00011245"/>
    </source>
</evidence>
<evidence type="ECO:0000256" key="13">
    <source>
        <dbReference type="SAM" id="SignalP"/>
    </source>
</evidence>
<keyword evidence="7" id="KW-0653">Protein transport</keyword>
<keyword evidence="11" id="KW-0998">Cell outer membrane</keyword>
<evidence type="ECO:0000256" key="9">
    <source>
        <dbReference type="ARBA" id="ARBA00023139"/>
    </source>
</evidence>
<dbReference type="CDD" id="cd16326">
    <property type="entry name" value="LolB"/>
    <property type="match status" value="1"/>
</dbReference>
<comment type="subunit">
    <text evidence="3">Monomer.</text>
</comment>
<dbReference type="EMBL" id="JABRWJ010000015">
    <property type="protein sequence ID" value="NRF71943.1"/>
    <property type="molecule type" value="Genomic_DNA"/>
</dbReference>
<protein>
    <recommendedName>
        <fullName evidence="4">Outer-membrane lipoprotein LolB</fullName>
    </recommendedName>
</protein>
<keyword evidence="9" id="KW-0564">Palmitate</keyword>
<evidence type="ECO:0000256" key="5">
    <source>
        <dbReference type="ARBA" id="ARBA00022448"/>
    </source>
</evidence>
<keyword evidence="10" id="KW-0143">Chaperone</keyword>
<dbReference type="Proteomes" id="UP000737171">
    <property type="component" value="Unassembled WGS sequence"/>
</dbReference>
<evidence type="ECO:0000256" key="4">
    <source>
        <dbReference type="ARBA" id="ARBA00016202"/>
    </source>
</evidence>
<reference evidence="14 15" key="1">
    <citation type="submission" date="2020-05" db="EMBL/GenBank/DDBJ databases">
        <title>Aquincola sp. isolate from soil.</title>
        <authorList>
            <person name="Han J."/>
            <person name="Kim D.-U."/>
        </authorList>
    </citation>
    <scope>NUCLEOTIDE SEQUENCE [LARGE SCALE GENOMIC DNA]</scope>
    <source>
        <strain evidence="14 15">S2</strain>
    </source>
</reference>
<evidence type="ECO:0000256" key="8">
    <source>
        <dbReference type="ARBA" id="ARBA00023136"/>
    </source>
</evidence>
<dbReference type="InterPro" id="IPR004565">
    <property type="entry name" value="OM_lipoprot_LolB"/>
</dbReference>
<dbReference type="InterPro" id="IPR029046">
    <property type="entry name" value="LolA/LolB/LppX"/>
</dbReference>
<accession>A0ABX2ETH4</accession>
<gene>
    <name evidence="14" type="ORF">HLB44_33655</name>
</gene>
<keyword evidence="12 14" id="KW-0449">Lipoprotein</keyword>
<evidence type="ECO:0000313" key="15">
    <source>
        <dbReference type="Proteomes" id="UP000737171"/>
    </source>
</evidence>
<keyword evidence="5" id="KW-0813">Transport</keyword>
<sequence length="180" mass="18836">MTRGARGFAALALLAAALLAGCATPQRTAAPGASETLSGRLAVRVDSQPPRNVSASFELSGNPTHGQLVLSGPLGATAAQARWAPGEAALITSDGRTAYPDLDALAVDALGERIPIAALFDWLRGRPWTGAKFTPRSDNEAGFEQLGWRISLARWSEGWVEARRPAAPVVTVRAKLEPGS</sequence>
<organism evidence="14 15">
    <name type="scientific">Pseudaquabacterium terrae</name>
    <dbReference type="NCBI Taxonomy" id="2732868"/>
    <lineage>
        <taxon>Bacteria</taxon>
        <taxon>Pseudomonadati</taxon>
        <taxon>Pseudomonadota</taxon>
        <taxon>Betaproteobacteria</taxon>
        <taxon>Burkholderiales</taxon>
        <taxon>Sphaerotilaceae</taxon>
        <taxon>Pseudaquabacterium</taxon>
    </lineage>
</organism>